<protein>
    <recommendedName>
        <fullName evidence="3">Glycosyltransferase RgtA/B/C/D-like domain-containing protein</fullName>
    </recommendedName>
</protein>
<feature type="transmembrane region" description="Helical" evidence="1">
    <location>
        <begin position="273"/>
        <end position="295"/>
    </location>
</feature>
<gene>
    <name evidence="2" type="ORF">MNBD_ALPHA05-743</name>
</gene>
<feature type="transmembrane region" description="Helical" evidence="1">
    <location>
        <begin position="40"/>
        <end position="61"/>
    </location>
</feature>
<dbReference type="EMBL" id="UOEH01000160">
    <property type="protein sequence ID" value="VAV95259.1"/>
    <property type="molecule type" value="Genomic_DNA"/>
</dbReference>
<proteinExistence type="predicted"/>
<evidence type="ECO:0000256" key="1">
    <source>
        <dbReference type="SAM" id="Phobius"/>
    </source>
</evidence>
<evidence type="ECO:0000313" key="2">
    <source>
        <dbReference type="EMBL" id="VAV95259.1"/>
    </source>
</evidence>
<name>A0A3B0RTJ4_9ZZZZ</name>
<accession>A0A3B0RTJ4</accession>
<sequence>MSANSDNWDRDEDFAWRRPAPLARGAAMVMYSWKEPGWSFLWSVLAAAPFIMAAVLAPALLSLSPTVDMIAPIAEARAVSAGAEALSDNASPFYVMLLLAADIFAEAPGRIHLIAKALSALFVIYPMAYFASSRLPIIPAALTTGALGAYVASPFAGPSEFALAIFLVTSFCFIAASADNAPARARFEGLIAGVGLFALWQLNPVFSLAGFIALSACPFLSGRCGLSRYAATLAVFAVLAGVAEWLAPGINIARASAASGVLQVSASFSGGDGAMGLSGVAVSTVLILLSASVFGGREHLRSWLTALLLGITAFIAARLTGANALPVFVLVAAIAVFSVSSPFYDGLFRSHDRASVSVALTGGAMTLFWTVAIVVHAAGQFALQYQVAAAAPENIRTELALVQPGGPTIAQWIEEGRFSTVEAREFFALAPVDQSMMLLEAAGRAKSMAAEGWGVAILTGADTACVLAERRQCEATGDAAASLANVVFVPRLDLDPATTAAIGRAEALLYTEFKLVEQ</sequence>
<keyword evidence="1" id="KW-0812">Transmembrane</keyword>
<feature type="transmembrane region" description="Helical" evidence="1">
    <location>
        <begin position="229"/>
        <end position="253"/>
    </location>
</feature>
<feature type="transmembrane region" description="Helical" evidence="1">
    <location>
        <begin position="325"/>
        <end position="344"/>
    </location>
</feature>
<feature type="transmembrane region" description="Helical" evidence="1">
    <location>
        <begin position="302"/>
        <end position="319"/>
    </location>
</feature>
<dbReference type="AlphaFoldDB" id="A0A3B0RTJ4"/>
<keyword evidence="1" id="KW-1133">Transmembrane helix</keyword>
<feature type="non-terminal residue" evidence="2">
    <location>
        <position position="518"/>
    </location>
</feature>
<feature type="transmembrane region" description="Helical" evidence="1">
    <location>
        <begin position="113"/>
        <end position="131"/>
    </location>
</feature>
<feature type="transmembrane region" description="Helical" evidence="1">
    <location>
        <begin position="356"/>
        <end position="378"/>
    </location>
</feature>
<reference evidence="2" key="1">
    <citation type="submission" date="2018-06" db="EMBL/GenBank/DDBJ databases">
        <authorList>
            <person name="Zhirakovskaya E."/>
        </authorList>
    </citation>
    <scope>NUCLEOTIDE SEQUENCE</scope>
</reference>
<organism evidence="2">
    <name type="scientific">hydrothermal vent metagenome</name>
    <dbReference type="NCBI Taxonomy" id="652676"/>
    <lineage>
        <taxon>unclassified sequences</taxon>
        <taxon>metagenomes</taxon>
        <taxon>ecological metagenomes</taxon>
    </lineage>
</organism>
<feature type="transmembrane region" description="Helical" evidence="1">
    <location>
        <begin position="190"/>
        <end position="217"/>
    </location>
</feature>
<keyword evidence="1" id="KW-0472">Membrane</keyword>
<evidence type="ECO:0008006" key="3">
    <source>
        <dbReference type="Google" id="ProtNLM"/>
    </source>
</evidence>